<dbReference type="EMBL" id="BMAV01012647">
    <property type="protein sequence ID" value="GFY59493.1"/>
    <property type="molecule type" value="Genomic_DNA"/>
</dbReference>
<comment type="caution">
    <text evidence="1">The sequence shown here is derived from an EMBL/GenBank/DDBJ whole genome shotgun (WGS) entry which is preliminary data.</text>
</comment>
<reference evidence="1" key="1">
    <citation type="submission" date="2020-08" db="EMBL/GenBank/DDBJ databases">
        <title>Multicomponent nature underlies the extraordinary mechanical properties of spider dragline silk.</title>
        <authorList>
            <person name="Kono N."/>
            <person name="Nakamura H."/>
            <person name="Mori M."/>
            <person name="Yoshida Y."/>
            <person name="Ohtoshi R."/>
            <person name="Malay A.D."/>
            <person name="Moran D.A.P."/>
            <person name="Tomita M."/>
            <person name="Numata K."/>
            <person name="Arakawa K."/>
        </authorList>
    </citation>
    <scope>NUCLEOTIDE SEQUENCE</scope>
</reference>
<sequence length="80" mass="8948">MHGSSFSEPPLSRLPFVSHFIFSSRDSLFSANVVSRKKVILLIQEKLESGLEHLTDETIVGRASGMVLEESEEDEETNEP</sequence>
<keyword evidence="2" id="KW-1185">Reference proteome</keyword>
<dbReference type="AlphaFoldDB" id="A0A8X7CAA6"/>
<gene>
    <name evidence="1" type="ORF">TNIN_478271</name>
</gene>
<dbReference type="Proteomes" id="UP000886998">
    <property type="component" value="Unassembled WGS sequence"/>
</dbReference>
<protein>
    <submittedName>
        <fullName evidence="1">Uncharacterized protein</fullName>
    </submittedName>
</protein>
<evidence type="ECO:0000313" key="2">
    <source>
        <dbReference type="Proteomes" id="UP000886998"/>
    </source>
</evidence>
<organism evidence="1 2">
    <name type="scientific">Trichonephila inaurata madagascariensis</name>
    <dbReference type="NCBI Taxonomy" id="2747483"/>
    <lineage>
        <taxon>Eukaryota</taxon>
        <taxon>Metazoa</taxon>
        <taxon>Ecdysozoa</taxon>
        <taxon>Arthropoda</taxon>
        <taxon>Chelicerata</taxon>
        <taxon>Arachnida</taxon>
        <taxon>Araneae</taxon>
        <taxon>Araneomorphae</taxon>
        <taxon>Entelegynae</taxon>
        <taxon>Araneoidea</taxon>
        <taxon>Nephilidae</taxon>
        <taxon>Trichonephila</taxon>
        <taxon>Trichonephila inaurata</taxon>
    </lineage>
</organism>
<name>A0A8X7CAA6_9ARAC</name>
<proteinExistence type="predicted"/>
<accession>A0A8X7CAA6</accession>
<evidence type="ECO:0000313" key="1">
    <source>
        <dbReference type="EMBL" id="GFY59493.1"/>
    </source>
</evidence>